<keyword evidence="4" id="KW-1185">Reference proteome</keyword>
<dbReference type="RefSeq" id="WP_114544681.1">
    <property type="nucleotide sequence ID" value="NZ_CATYLB010000017.1"/>
</dbReference>
<gene>
    <name evidence="2" type="ORF">C1876_00060</name>
    <name evidence="3" type="ORF">DMP09_05245</name>
</gene>
<dbReference type="Proteomes" id="UP000270112">
    <property type="component" value="Unassembled WGS sequence"/>
</dbReference>
<reference evidence="5" key="2">
    <citation type="submission" date="2018-05" db="EMBL/GenBank/DDBJ databases">
        <title>Genome Sequencing of selected type strains of the family Eggerthellaceae.</title>
        <authorList>
            <person name="Danylec N."/>
            <person name="Stoll D.A."/>
            <person name="Doetsch A."/>
            <person name="Huch M."/>
        </authorList>
    </citation>
    <scope>NUCLEOTIDE SEQUENCE [LARGE SCALE GENOMIC DNA]</scope>
    <source>
        <strain evidence="5">DSM 16107</strain>
    </source>
</reference>
<dbReference type="EMBL" id="PPTT01000001">
    <property type="protein sequence ID" value="RDB71735.1"/>
    <property type="molecule type" value="Genomic_DNA"/>
</dbReference>
<evidence type="ECO:0000313" key="2">
    <source>
        <dbReference type="EMBL" id="RDB71735.1"/>
    </source>
</evidence>
<feature type="chain" id="PRO_5039171619" description="SipW-cognate class signal peptide" evidence="1">
    <location>
        <begin position="27"/>
        <end position="228"/>
    </location>
</feature>
<proteinExistence type="predicted"/>
<sequence>METTINKKRIALIAVLAACLAAAAVAGVLAWLTVSNSVTNTFTIGSITQPTTDPDTPATTVTLAGNISENKWVDDSKIVPGSTVAKNPNIGIGKGSDSSYVYAFVKNNVATDAYFTLNSNWQPVTYVGDGTAKPLAGGSAGEYTGGLFVYVGPSGSDAAVLAGSPTADTYTGELFSTVKMPTTATAASYTGKDGAYTMDVSCYLATSEGTSTTDLATAVQTWANGLAA</sequence>
<dbReference type="EMBL" id="QICC01000014">
    <property type="protein sequence ID" value="RNM42340.1"/>
    <property type="molecule type" value="Genomic_DNA"/>
</dbReference>
<comment type="caution">
    <text evidence="3">The sequence shown here is derived from an EMBL/GenBank/DDBJ whole genome shotgun (WGS) entry which is preliminary data.</text>
</comment>
<dbReference type="OrthoDB" id="3199554at2"/>
<evidence type="ECO:0008006" key="6">
    <source>
        <dbReference type="Google" id="ProtNLM"/>
    </source>
</evidence>
<evidence type="ECO:0000313" key="3">
    <source>
        <dbReference type="EMBL" id="RNM42340.1"/>
    </source>
</evidence>
<keyword evidence="1" id="KW-0732">Signal</keyword>
<evidence type="ECO:0000256" key="1">
    <source>
        <dbReference type="SAM" id="SignalP"/>
    </source>
</evidence>
<name>A0A3N0J0W3_9ACTN</name>
<dbReference type="AlphaFoldDB" id="A0A3N0J0W3"/>
<protein>
    <recommendedName>
        <fullName evidence="6">SipW-cognate class signal peptide</fullName>
    </recommendedName>
</protein>
<organism evidence="3 5">
    <name type="scientific">Eggerthella sinensis</name>
    <dbReference type="NCBI Taxonomy" id="242230"/>
    <lineage>
        <taxon>Bacteria</taxon>
        <taxon>Bacillati</taxon>
        <taxon>Actinomycetota</taxon>
        <taxon>Coriobacteriia</taxon>
        <taxon>Eggerthellales</taxon>
        <taxon>Eggerthellaceae</taxon>
        <taxon>Eggerthella</taxon>
    </lineage>
</organism>
<reference evidence="2 4" key="1">
    <citation type="journal article" date="2018" name="Elife">
        <title>Discovery and characterization of a prevalent human gut bacterial enzyme sufficient for the inactivation of a family of plant toxins.</title>
        <authorList>
            <person name="Koppel N."/>
            <person name="Bisanz J.E."/>
            <person name="Pandelia M.E."/>
            <person name="Turnbaugh P.J."/>
            <person name="Balskus E.P."/>
        </authorList>
    </citation>
    <scope>NUCLEOTIDE SEQUENCE [LARGE SCALE GENOMIC DNA]</scope>
    <source>
        <strain evidence="2 4">DSM 16107</strain>
    </source>
</reference>
<evidence type="ECO:0000313" key="4">
    <source>
        <dbReference type="Proteomes" id="UP000253817"/>
    </source>
</evidence>
<reference evidence="3" key="3">
    <citation type="journal article" date="2019" name="Microbiol. Resour. Announc.">
        <title>Draft Genome Sequences of Type Strains of Gordonibacter faecihominis, Paraeggerthella hongkongensis, Parvibacter caecicola,Slackia equolifaciens, Slackia faecicanis, and Slackia isoflavoniconvertens.</title>
        <authorList>
            <person name="Danylec N."/>
            <person name="Stoll D.A."/>
            <person name="Dotsch A."/>
            <person name="Huch M."/>
        </authorList>
    </citation>
    <scope>NUCLEOTIDE SEQUENCE</scope>
    <source>
        <strain evidence="3">DSM 16107</strain>
    </source>
</reference>
<evidence type="ECO:0000313" key="5">
    <source>
        <dbReference type="Proteomes" id="UP000270112"/>
    </source>
</evidence>
<accession>A0A3N0J0W3</accession>
<feature type="signal peptide" evidence="1">
    <location>
        <begin position="1"/>
        <end position="26"/>
    </location>
</feature>
<dbReference type="Proteomes" id="UP000253817">
    <property type="component" value="Unassembled WGS sequence"/>
</dbReference>